<dbReference type="SUPFAM" id="SSF160214">
    <property type="entry name" value="FlaG-like"/>
    <property type="match status" value="1"/>
</dbReference>
<protein>
    <submittedName>
        <fullName evidence="1">Flagellar protein FlaG</fullName>
    </submittedName>
</protein>
<organism evidence="1 2">
    <name type="scientific">Pseudomonas duriflava</name>
    <dbReference type="NCBI Taxonomy" id="459528"/>
    <lineage>
        <taxon>Bacteria</taxon>
        <taxon>Pseudomonadati</taxon>
        <taxon>Pseudomonadota</taxon>
        <taxon>Gammaproteobacteria</taxon>
        <taxon>Pseudomonadales</taxon>
        <taxon>Pseudomonadaceae</taxon>
        <taxon>Pseudomonas</taxon>
    </lineage>
</organism>
<dbReference type="InterPro" id="IPR035924">
    <property type="entry name" value="FlaG-like_sf"/>
</dbReference>
<proteinExistence type="predicted"/>
<evidence type="ECO:0000313" key="2">
    <source>
        <dbReference type="Proteomes" id="UP000316905"/>
    </source>
</evidence>
<dbReference type="PANTHER" id="PTHR37166:SF1">
    <property type="entry name" value="PROTEIN FLAG"/>
    <property type="match status" value="1"/>
</dbReference>
<comment type="caution">
    <text evidence="1">The sequence shown here is derived from an EMBL/GenBank/DDBJ whole genome shotgun (WGS) entry which is preliminary data.</text>
</comment>
<keyword evidence="1" id="KW-0969">Cilium</keyword>
<sequence>MDINAIADWSQKTTAVSTVNHSQNVTSTVSGSVVAQAGVAQTGTSPTAPTLEQLKSATSEMNAFASSVGRNINFSLDESTEQIVVKVIDRASGDLIRQIPSEEALRVAENIKEMRGLLFKAEA</sequence>
<dbReference type="PANTHER" id="PTHR37166">
    <property type="entry name" value="PROTEIN FLAG"/>
    <property type="match status" value="1"/>
</dbReference>
<evidence type="ECO:0000313" key="1">
    <source>
        <dbReference type="EMBL" id="TWI47046.1"/>
    </source>
</evidence>
<dbReference type="RefSeq" id="WP_145145875.1">
    <property type="nucleotide sequence ID" value="NZ_VLKY01000027.1"/>
</dbReference>
<keyword evidence="1" id="KW-0282">Flagellum</keyword>
<dbReference type="AlphaFoldDB" id="A0A562PSJ8"/>
<dbReference type="Pfam" id="PF03646">
    <property type="entry name" value="FlaG"/>
    <property type="match status" value="1"/>
</dbReference>
<dbReference type="Gene3D" id="3.30.160.170">
    <property type="entry name" value="FlaG-like"/>
    <property type="match status" value="1"/>
</dbReference>
<accession>A0A562PSJ8</accession>
<dbReference type="OrthoDB" id="5741693at2"/>
<dbReference type="EMBL" id="VLKY01000027">
    <property type="protein sequence ID" value="TWI47046.1"/>
    <property type="molecule type" value="Genomic_DNA"/>
</dbReference>
<dbReference type="Proteomes" id="UP000316905">
    <property type="component" value="Unassembled WGS sequence"/>
</dbReference>
<gene>
    <name evidence="1" type="ORF">IQ22_04430</name>
</gene>
<dbReference type="InterPro" id="IPR005186">
    <property type="entry name" value="FlaG"/>
</dbReference>
<keyword evidence="2" id="KW-1185">Reference proteome</keyword>
<reference evidence="1 2" key="1">
    <citation type="journal article" date="2015" name="Stand. Genomic Sci.">
        <title>Genomic Encyclopedia of Bacterial and Archaeal Type Strains, Phase III: the genomes of soil and plant-associated and newly described type strains.</title>
        <authorList>
            <person name="Whitman W.B."/>
            <person name="Woyke T."/>
            <person name="Klenk H.P."/>
            <person name="Zhou Y."/>
            <person name="Lilburn T.G."/>
            <person name="Beck B.J."/>
            <person name="De Vos P."/>
            <person name="Vandamme P."/>
            <person name="Eisen J.A."/>
            <person name="Garrity G."/>
            <person name="Hugenholtz P."/>
            <person name="Kyrpides N.C."/>
        </authorList>
    </citation>
    <scope>NUCLEOTIDE SEQUENCE [LARGE SCALE GENOMIC DNA]</scope>
    <source>
        <strain evidence="1 2">CGMCC 1.6858</strain>
    </source>
</reference>
<keyword evidence="1" id="KW-0966">Cell projection</keyword>
<name>A0A562PSJ8_9PSED</name>